<feature type="compositionally biased region" description="Basic residues" evidence="1">
    <location>
        <begin position="137"/>
        <end position="150"/>
    </location>
</feature>
<name>A0AAN6UNL1_9PEZI</name>
<evidence type="ECO:0000313" key="3">
    <source>
        <dbReference type="Proteomes" id="UP001304895"/>
    </source>
</evidence>
<accession>A0AAN6UNL1</accession>
<dbReference type="Proteomes" id="UP001304895">
    <property type="component" value="Unassembled WGS sequence"/>
</dbReference>
<comment type="caution">
    <text evidence="2">The sequence shown here is derived from an EMBL/GenBank/DDBJ whole genome shotgun (WGS) entry which is preliminary data.</text>
</comment>
<proteinExistence type="predicted"/>
<keyword evidence="3" id="KW-1185">Reference proteome</keyword>
<reference evidence="2" key="2">
    <citation type="submission" date="2023-05" db="EMBL/GenBank/DDBJ databases">
        <authorList>
            <consortium name="Lawrence Berkeley National Laboratory"/>
            <person name="Steindorff A."/>
            <person name="Hensen N."/>
            <person name="Bonometti L."/>
            <person name="Westerberg I."/>
            <person name="Brannstrom I.O."/>
            <person name="Guillou S."/>
            <person name="Cros-Aarteil S."/>
            <person name="Calhoun S."/>
            <person name="Haridas S."/>
            <person name="Kuo A."/>
            <person name="Mondo S."/>
            <person name="Pangilinan J."/>
            <person name="Riley R."/>
            <person name="Labutti K."/>
            <person name="Andreopoulos B."/>
            <person name="Lipzen A."/>
            <person name="Chen C."/>
            <person name="Yanf M."/>
            <person name="Daum C."/>
            <person name="Ng V."/>
            <person name="Clum A."/>
            <person name="Ohm R."/>
            <person name="Martin F."/>
            <person name="Silar P."/>
            <person name="Natvig D."/>
            <person name="Lalanne C."/>
            <person name="Gautier V."/>
            <person name="Ament-Velasquez S.L."/>
            <person name="Kruys A."/>
            <person name="Hutchinson M.I."/>
            <person name="Powell A.J."/>
            <person name="Barry K."/>
            <person name="Miller A.N."/>
            <person name="Grigoriev I.V."/>
            <person name="Debuchy R."/>
            <person name="Gladieux P."/>
            <person name="Thoren M.H."/>
            <person name="Johannesson H."/>
        </authorList>
    </citation>
    <scope>NUCLEOTIDE SEQUENCE</scope>
    <source>
        <strain evidence="2">CBS 123565</strain>
    </source>
</reference>
<feature type="compositionally biased region" description="Acidic residues" evidence="1">
    <location>
        <begin position="124"/>
        <end position="133"/>
    </location>
</feature>
<feature type="region of interest" description="Disordered" evidence="1">
    <location>
        <begin position="73"/>
        <end position="171"/>
    </location>
</feature>
<dbReference type="AlphaFoldDB" id="A0AAN6UNL1"/>
<reference evidence="2" key="1">
    <citation type="journal article" date="2023" name="Mol. Phylogenet. Evol.">
        <title>Genome-scale phylogeny and comparative genomics of the fungal order Sordariales.</title>
        <authorList>
            <person name="Hensen N."/>
            <person name="Bonometti L."/>
            <person name="Westerberg I."/>
            <person name="Brannstrom I.O."/>
            <person name="Guillou S."/>
            <person name="Cros-Aarteil S."/>
            <person name="Calhoun S."/>
            <person name="Haridas S."/>
            <person name="Kuo A."/>
            <person name="Mondo S."/>
            <person name="Pangilinan J."/>
            <person name="Riley R."/>
            <person name="LaButti K."/>
            <person name="Andreopoulos B."/>
            <person name="Lipzen A."/>
            <person name="Chen C."/>
            <person name="Yan M."/>
            <person name="Daum C."/>
            <person name="Ng V."/>
            <person name="Clum A."/>
            <person name="Steindorff A."/>
            <person name="Ohm R.A."/>
            <person name="Martin F."/>
            <person name="Silar P."/>
            <person name="Natvig D.O."/>
            <person name="Lalanne C."/>
            <person name="Gautier V."/>
            <person name="Ament-Velasquez S.L."/>
            <person name="Kruys A."/>
            <person name="Hutchinson M.I."/>
            <person name="Powell A.J."/>
            <person name="Barry K."/>
            <person name="Miller A.N."/>
            <person name="Grigoriev I.V."/>
            <person name="Debuchy R."/>
            <person name="Gladieux P."/>
            <person name="Hiltunen Thoren M."/>
            <person name="Johannesson H."/>
        </authorList>
    </citation>
    <scope>NUCLEOTIDE SEQUENCE</scope>
    <source>
        <strain evidence="2">CBS 123565</strain>
    </source>
</reference>
<protein>
    <submittedName>
        <fullName evidence="2">Uncharacterized protein</fullName>
    </submittedName>
</protein>
<dbReference type="EMBL" id="MU853404">
    <property type="protein sequence ID" value="KAK4136001.1"/>
    <property type="molecule type" value="Genomic_DNA"/>
</dbReference>
<sequence>MPAAESQEAPVSKDPIVAAFTPREQNIIINIMASFSELPAIDNVKVADRMGFKNPRSIGNAWSIIKRKIHAINKDLPSDNEGEAEAAGPATKRARTAKGKAPAAGAKAAPTKRARKGRAQLADSDGDDEEDEQAPAKARKVATPRIRVKKSVAPAADESHGDAGSEAEGIV</sequence>
<organism evidence="2 3">
    <name type="scientific">Trichocladium antarcticum</name>
    <dbReference type="NCBI Taxonomy" id="1450529"/>
    <lineage>
        <taxon>Eukaryota</taxon>
        <taxon>Fungi</taxon>
        <taxon>Dikarya</taxon>
        <taxon>Ascomycota</taxon>
        <taxon>Pezizomycotina</taxon>
        <taxon>Sordariomycetes</taxon>
        <taxon>Sordariomycetidae</taxon>
        <taxon>Sordariales</taxon>
        <taxon>Chaetomiaceae</taxon>
        <taxon>Trichocladium</taxon>
    </lineage>
</organism>
<feature type="compositionally biased region" description="Low complexity" evidence="1">
    <location>
        <begin position="99"/>
        <end position="109"/>
    </location>
</feature>
<gene>
    <name evidence="2" type="ORF">BT67DRAFT_432812</name>
</gene>
<evidence type="ECO:0000256" key="1">
    <source>
        <dbReference type="SAM" id="MobiDB-lite"/>
    </source>
</evidence>
<evidence type="ECO:0000313" key="2">
    <source>
        <dbReference type="EMBL" id="KAK4136001.1"/>
    </source>
</evidence>